<reference evidence="1" key="1">
    <citation type="journal article" date="2019" name="bioRxiv">
        <title>The Genome of the Zebra Mussel, Dreissena polymorpha: A Resource for Invasive Species Research.</title>
        <authorList>
            <person name="McCartney M.A."/>
            <person name="Auch B."/>
            <person name="Kono T."/>
            <person name="Mallez S."/>
            <person name="Zhang Y."/>
            <person name="Obille A."/>
            <person name="Becker A."/>
            <person name="Abrahante J.E."/>
            <person name="Garbe J."/>
            <person name="Badalamenti J.P."/>
            <person name="Herman A."/>
            <person name="Mangelson H."/>
            <person name="Liachko I."/>
            <person name="Sullivan S."/>
            <person name="Sone E.D."/>
            <person name="Koren S."/>
            <person name="Silverstein K.A.T."/>
            <person name="Beckman K.B."/>
            <person name="Gohl D.M."/>
        </authorList>
    </citation>
    <scope>NUCLEOTIDE SEQUENCE</scope>
    <source>
        <strain evidence="1">Duluth1</strain>
        <tissue evidence="1">Whole animal</tissue>
    </source>
</reference>
<evidence type="ECO:0000313" key="1">
    <source>
        <dbReference type="EMBL" id="KAH3833507.1"/>
    </source>
</evidence>
<dbReference type="EMBL" id="JAIWYP010000004">
    <property type="protein sequence ID" value="KAH3833507.1"/>
    <property type="molecule type" value="Genomic_DNA"/>
</dbReference>
<dbReference type="AlphaFoldDB" id="A0A9D4QKE4"/>
<accession>A0A9D4QKE4</accession>
<dbReference type="Proteomes" id="UP000828390">
    <property type="component" value="Unassembled WGS sequence"/>
</dbReference>
<proteinExistence type="predicted"/>
<organism evidence="1 2">
    <name type="scientific">Dreissena polymorpha</name>
    <name type="common">Zebra mussel</name>
    <name type="synonym">Mytilus polymorpha</name>
    <dbReference type="NCBI Taxonomy" id="45954"/>
    <lineage>
        <taxon>Eukaryota</taxon>
        <taxon>Metazoa</taxon>
        <taxon>Spiralia</taxon>
        <taxon>Lophotrochozoa</taxon>
        <taxon>Mollusca</taxon>
        <taxon>Bivalvia</taxon>
        <taxon>Autobranchia</taxon>
        <taxon>Heteroconchia</taxon>
        <taxon>Euheterodonta</taxon>
        <taxon>Imparidentia</taxon>
        <taxon>Neoheterodontei</taxon>
        <taxon>Myida</taxon>
        <taxon>Dreissenoidea</taxon>
        <taxon>Dreissenidae</taxon>
        <taxon>Dreissena</taxon>
    </lineage>
</organism>
<evidence type="ECO:0000313" key="2">
    <source>
        <dbReference type="Proteomes" id="UP000828390"/>
    </source>
</evidence>
<sequence>MAKDRKRGGLSTSSSYSTDQLLRIHRRFCQLQAICKSSAALPQRKRSAAPSGN</sequence>
<gene>
    <name evidence="1" type="ORF">DPMN_106818</name>
</gene>
<protein>
    <submittedName>
        <fullName evidence="1">Uncharacterized protein</fullName>
    </submittedName>
</protein>
<comment type="caution">
    <text evidence="1">The sequence shown here is derived from an EMBL/GenBank/DDBJ whole genome shotgun (WGS) entry which is preliminary data.</text>
</comment>
<keyword evidence="2" id="KW-1185">Reference proteome</keyword>
<name>A0A9D4QKE4_DREPO</name>
<reference evidence="1" key="2">
    <citation type="submission" date="2020-11" db="EMBL/GenBank/DDBJ databases">
        <authorList>
            <person name="McCartney M.A."/>
            <person name="Auch B."/>
            <person name="Kono T."/>
            <person name="Mallez S."/>
            <person name="Becker A."/>
            <person name="Gohl D.M."/>
            <person name="Silverstein K.A.T."/>
            <person name="Koren S."/>
            <person name="Bechman K.B."/>
            <person name="Herman A."/>
            <person name="Abrahante J.E."/>
            <person name="Garbe J."/>
        </authorList>
    </citation>
    <scope>NUCLEOTIDE SEQUENCE</scope>
    <source>
        <strain evidence="1">Duluth1</strain>
        <tissue evidence="1">Whole animal</tissue>
    </source>
</reference>